<dbReference type="RefSeq" id="XP_024506439.1">
    <property type="nucleotide sequence ID" value="XM_024652909.1"/>
</dbReference>
<evidence type="ECO:0000256" key="1">
    <source>
        <dbReference type="ARBA" id="ARBA00009947"/>
    </source>
</evidence>
<dbReference type="InterPro" id="IPR002164">
    <property type="entry name" value="NAP_family"/>
</dbReference>
<evidence type="ECO:0000256" key="3">
    <source>
        <dbReference type="SAM" id="MobiDB-lite"/>
    </source>
</evidence>
<reference evidence="4" key="1">
    <citation type="submission" date="2014-09" db="EMBL/GenBank/DDBJ databases">
        <authorList>
            <person name="Aslett A.Martin."/>
        </authorList>
    </citation>
    <scope>NUCLEOTIDE SEQUENCE</scope>
    <source>
        <strain evidence="4">ED321 Heterogonic</strain>
    </source>
</reference>
<dbReference type="EMBL" id="LN609529">
    <property type="protein sequence ID" value="CEF67239.1"/>
    <property type="molecule type" value="Genomic_DNA"/>
</dbReference>
<gene>
    <name evidence="4 6 7" type="ORF">SRAE_2000190300</name>
</gene>
<dbReference type="AlphaFoldDB" id="A0A090MYI4"/>
<reference evidence="5" key="2">
    <citation type="submission" date="2014-09" db="EMBL/GenBank/DDBJ databases">
        <authorList>
            <person name="Martin A.A."/>
        </authorList>
    </citation>
    <scope>NUCLEOTIDE SEQUENCE</scope>
    <source>
        <strain evidence="5">ED321</strain>
    </source>
</reference>
<organism evidence="4">
    <name type="scientific">Strongyloides ratti</name>
    <name type="common">Parasitic roundworm</name>
    <dbReference type="NCBI Taxonomy" id="34506"/>
    <lineage>
        <taxon>Eukaryota</taxon>
        <taxon>Metazoa</taxon>
        <taxon>Ecdysozoa</taxon>
        <taxon>Nematoda</taxon>
        <taxon>Chromadorea</taxon>
        <taxon>Rhabditida</taxon>
        <taxon>Tylenchina</taxon>
        <taxon>Panagrolaimomorpha</taxon>
        <taxon>Strongyloidoidea</taxon>
        <taxon>Strongyloididae</taxon>
        <taxon>Strongyloides</taxon>
    </lineage>
</organism>
<dbReference type="STRING" id="34506.A0A090MYI4"/>
<evidence type="ECO:0000313" key="4">
    <source>
        <dbReference type="EMBL" id="CEF67239.1"/>
    </source>
</evidence>
<dbReference type="Proteomes" id="UP000035682">
    <property type="component" value="Unplaced"/>
</dbReference>
<dbReference type="PANTHER" id="PTHR11875">
    <property type="entry name" value="TESTIS-SPECIFIC Y-ENCODED PROTEIN"/>
    <property type="match status" value="1"/>
</dbReference>
<dbReference type="GO" id="GO:0006334">
    <property type="term" value="P:nucleosome assembly"/>
    <property type="evidence" value="ECO:0007669"/>
    <property type="project" value="InterPro"/>
</dbReference>
<dbReference type="WormBase" id="SRAE_2000190300">
    <property type="protein sequence ID" value="SRP05947"/>
    <property type="gene ID" value="WBGene00262110"/>
</dbReference>
<proteinExistence type="inferred from homology"/>
<dbReference type="SUPFAM" id="SSF143113">
    <property type="entry name" value="NAP-like"/>
    <property type="match status" value="1"/>
</dbReference>
<dbReference type="GeneID" id="36379604"/>
<evidence type="ECO:0000313" key="6">
    <source>
        <dbReference type="WBParaSite" id="SRAE_2000190300.1"/>
    </source>
</evidence>
<dbReference type="WBParaSite" id="SRAE_2000190300.1">
    <property type="protein sequence ID" value="SRAE_2000190300.1"/>
    <property type="gene ID" value="WBGene00262110"/>
</dbReference>
<evidence type="ECO:0000313" key="7">
    <source>
        <dbReference type="WormBase" id="SRAE_2000190300"/>
    </source>
</evidence>
<dbReference type="Pfam" id="PF00956">
    <property type="entry name" value="NAP"/>
    <property type="match status" value="1"/>
</dbReference>
<feature type="region of interest" description="Disordered" evidence="3">
    <location>
        <begin position="288"/>
        <end position="308"/>
    </location>
</feature>
<dbReference type="CTD" id="36379604"/>
<name>A0A090MYI4_STRRB</name>
<dbReference type="Gene3D" id="3.30.1120.90">
    <property type="entry name" value="Nucleosome assembly protein"/>
    <property type="match status" value="1"/>
</dbReference>
<protein>
    <submittedName>
        <fullName evidence="4 6">Nucleosome assembly protein (NAP) family-containing protein</fullName>
    </submittedName>
</protein>
<dbReference type="InterPro" id="IPR037231">
    <property type="entry name" value="NAP-like_sf"/>
</dbReference>
<evidence type="ECO:0000313" key="5">
    <source>
        <dbReference type="Proteomes" id="UP000035682"/>
    </source>
</evidence>
<accession>A0A090MYI4</accession>
<reference evidence="6" key="3">
    <citation type="submission" date="2020-12" db="UniProtKB">
        <authorList>
            <consortium name="WormBaseParasite"/>
        </authorList>
    </citation>
    <scope>IDENTIFICATION</scope>
</reference>
<dbReference type="GO" id="GO:0005634">
    <property type="term" value="C:nucleus"/>
    <property type="evidence" value="ECO:0007669"/>
    <property type="project" value="InterPro"/>
</dbReference>
<dbReference type="eggNOG" id="KOG1507">
    <property type="taxonomic scope" value="Eukaryota"/>
</dbReference>
<comment type="similarity">
    <text evidence="1 2">Belongs to the nucleosome assembly protein (NAP) family.</text>
</comment>
<dbReference type="OMA" id="AAECKQN"/>
<keyword evidence="5" id="KW-1185">Reference proteome</keyword>
<dbReference type="OrthoDB" id="27325at2759"/>
<sequence length="308" mass="35687">MEVDDNLKMSFPRISDELSTIPIYIEKAPSNQRKIVQALKKNQKEVFLAEVEFYKKILELQIEHQNNVNKILDVRAAIINGEKQITDEDCADEAISNLTDEDQEKIFQGPPTNEKGIKGFWLHVLQGFTETSERILEKDEPILEQLKDIKLNLFNNGENDQGFTLSFVFGENDFFEEKELVKTYKTSYRPEEGEEFWLYDGNHIVSVESSKITWKPGKNPLVGRQGKDSSLEEASSFFEYFMVAININECSDEEDKETAFVDFELGQLFRDEVVPRATLMYTGEYIGDDNLDMYEDDEEEESDDDEEN</sequence>
<evidence type="ECO:0000256" key="2">
    <source>
        <dbReference type="RuleBase" id="RU003876"/>
    </source>
</evidence>